<organism evidence="2 3">
    <name type="scientific">Ferirhizobium litorale</name>
    <dbReference type="NCBI Taxonomy" id="2927786"/>
    <lineage>
        <taxon>Bacteria</taxon>
        <taxon>Pseudomonadati</taxon>
        <taxon>Pseudomonadota</taxon>
        <taxon>Alphaproteobacteria</taxon>
        <taxon>Hyphomicrobiales</taxon>
        <taxon>Rhizobiaceae</taxon>
        <taxon>Ferirhizobium</taxon>
    </lineage>
</organism>
<keyword evidence="3" id="KW-1185">Reference proteome</keyword>
<feature type="region of interest" description="Disordered" evidence="1">
    <location>
        <begin position="1"/>
        <end position="26"/>
    </location>
</feature>
<accession>A0AAE3U3J4</accession>
<evidence type="ECO:0000256" key="1">
    <source>
        <dbReference type="SAM" id="MobiDB-lite"/>
    </source>
</evidence>
<name>A0AAE3U3J4_9HYPH</name>
<dbReference type="AlphaFoldDB" id="A0AAE3U3J4"/>
<dbReference type="EMBL" id="JALDYZ010000027">
    <property type="protein sequence ID" value="MDI7925209.1"/>
    <property type="molecule type" value="Genomic_DNA"/>
</dbReference>
<reference evidence="2" key="1">
    <citation type="submission" date="2022-03" db="EMBL/GenBank/DDBJ databases">
        <title>Fererhizobium litorale gen. nov., sp. nov., isolated from sandy sediments of the Sea of Japan seashore.</title>
        <authorList>
            <person name="Romanenko L."/>
            <person name="Kurilenko V."/>
            <person name="Otstavnykh N."/>
            <person name="Svetashev V."/>
            <person name="Tekutyeva L."/>
            <person name="Isaeva M."/>
            <person name="Mikhailov V."/>
        </authorList>
    </citation>
    <scope>NUCLEOTIDE SEQUENCE</scope>
    <source>
        <strain evidence="2">KMM 9576</strain>
    </source>
</reference>
<evidence type="ECO:0000313" key="3">
    <source>
        <dbReference type="Proteomes" id="UP001161580"/>
    </source>
</evidence>
<comment type="caution">
    <text evidence="2">The sequence shown here is derived from an EMBL/GenBank/DDBJ whole genome shotgun (WGS) entry which is preliminary data.</text>
</comment>
<gene>
    <name evidence="2" type="ORF">MRS75_24515</name>
</gene>
<sequence length="98" mass="10637">MNSSKCTPSNAGLTVSHPHMPESRPDVATTIRHLEPPAGISANMHAVNVCLSALALRIQATMRWFDQDVPDIAVARRTAANLVDDIARLEMHVARLDA</sequence>
<evidence type="ECO:0000313" key="2">
    <source>
        <dbReference type="EMBL" id="MDI7925209.1"/>
    </source>
</evidence>
<proteinExistence type="predicted"/>
<dbReference type="RefSeq" id="WP_311794780.1">
    <property type="nucleotide sequence ID" value="NZ_JALDYZ010000027.1"/>
</dbReference>
<feature type="compositionally biased region" description="Polar residues" evidence="1">
    <location>
        <begin position="1"/>
        <end position="13"/>
    </location>
</feature>
<feature type="non-terminal residue" evidence="2">
    <location>
        <position position="98"/>
    </location>
</feature>
<dbReference type="Proteomes" id="UP001161580">
    <property type="component" value="Unassembled WGS sequence"/>
</dbReference>
<protein>
    <submittedName>
        <fullName evidence="2">Uncharacterized protein</fullName>
    </submittedName>
</protein>